<dbReference type="Gene3D" id="3.40.50.12780">
    <property type="entry name" value="N-terminal domain of ligase-like"/>
    <property type="match status" value="2"/>
</dbReference>
<keyword evidence="5" id="KW-1185">Reference proteome</keyword>
<dbReference type="PANTHER" id="PTHR15032:SF4">
    <property type="entry name" value="N-ACYL-PHOSPHATIDYLETHANOLAMINE-HYDROLYZING PHOSPHOLIPASE D"/>
    <property type="match status" value="1"/>
</dbReference>
<evidence type="ECO:0000259" key="3">
    <source>
        <dbReference type="Pfam" id="PF13193"/>
    </source>
</evidence>
<evidence type="ECO:0000313" key="5">
    <source>
        <dbReference type="Proteomes" id="UP000266272"/>
    </source>
</evidence>
<dbReference type="GO" id="GO:0070291">
    <property type="term" value="P:N-acylethanolamine metabolic process"/>
    <property type="evidence" value="ECO:0007669"/>
    <property type="project" value="TreeGrafter"/>
</dbReference>
<dbReference type="Proteomes" id="UP000266272">
    <property type="component" value="Unassembled WGS sequence"/>
</dbReference>
<keyword evidence="4" id="KW-0378">Hydrolase</keyword>
<organism evidence="4 5">
    <name type="scientific">Trichoderma arundinaceum</name>
    <dbReference type="NCBI Taxonomy" id="490622"/>
    <lineage>
        <taxon>Eukaryota</taxon>
        <taxon>Fungi</taxon>
        <taxon>Dikarya</taxon>
        <taxon>Ascomycota</taxon>
        <taxon>Pezizomycotina</taxon>
        <taxon>Sordariomycetes</taxon>
        <taxon>Hypocreomycetidae</taxon>
        <taxon>Hypocreales</taxon>
        <taxon>Hypocreaceae</taxon>
        <taxon>Trichoderma</taxon>
    </lineage>
</organism>
<proteinExistence type="predicted"/>
<sequence>MDPEAVKAHLKSRNWLASWTHSSTAEVKIPVVEPVFFTERFGKDPSNLRATWLGHACFLVEFPSGLRALFDPVMTDRCSPFSWAGPKRFTRSPCEIKDIPVVDIVVISHNHYDHLSHPSIMELHKSQPKAHFFVPLGNEEWFRSCGIQNITELDWWEEADFCLSLSQGEADVKTISARVSCLPAQHNSGRSLFDTNKTLWASWGVKSPNPSFDSSANVASIFFGGDTGYRSVPTLTNQGDDWDEAYKDLPVCPAFSEIGRLHGPFSLGLLPIGAYEPRALMAPVHGNPRDAVEIFRDTVCKRALAMHWGTWVMGDEHIGEPPKKLAEALTARALPEKGVFDPKSSEMYFETPQHIPKLPFQPASNIPVHEFLFGSGEQYGRYPKADSKPPFVDGLSGKAYSVIEVGSRIEYLARALAQNLEWEVNAGSEMDKVIAFFSLNTIDTLTVCWAAHRLNGVACPISPAYTGAQVADQLRFTAAKALFTSAPLIDIAIEAAAAAGISRHNIYVLEVPPKASKGMVPPNDLKTVDQLIQGGMHIEPLPALRWTENQGANQTAYLCSSSGTSGLPIPPFIMAMINAAAILRQYDLSSVTSVIIGAAALTKETLAEFSKLLPDSNFVQGYGLTEATCVIAVTGDDDILFGSCGYLLPGIQARLMDANGQEIDSYGSPGELQVQGPNMTPGYLKNDEAMREMITSDGWLRTGDLVEMRMSDKGNTHIFIVDRIKELIKVNGMQVAPAELQGYLLQHPAVADVAVVPIPDKFAGELPRAYIVRSEDSKNQDGNHVMRELHTYINDYFPTYKRLAGGIELVDALPKTASGKVQRGILKDLAKALIETQTKAAKAAVTPSVQVYEFDSDSDEE</sequence>
<dbReference type="InterPro" id="IPR001279">
    <property type="entry name" value="Metallo-B-lactamas"/>
</dbReference>
<dbReference type="InterPro" id="IPR036866">
    <property type="entry name" value="RibonucZ/Hydroxyglut_hydro"/>
</dbReference>
<evidence type="ECO:0000313" key="4">
    <source>
        <dbReference type="EMBL" id="RFU80506.1"/>
    </source>
</evidence>
<gene>
    <name evidence="4" type="ORF">TARUN_1717</name>
</gene>
<dbReference type="InterPro" id="IPR000873">
    <property type="entry name" value="AMP-dep_synth/lig_dom"/>
</dbReference>
<dbReference type="Gene3D" id="3.60.15.10">
    <property type="entry name" value="Ribonuclease Z/Hydroxyacylglutathione hydrolase-like"/>
    <property type="match status" value="1"/>
</dbReference>
<feature type="domain" description="AMP-dependent synthetase/ligase" evidence="1">
    <location>
        <begin position="404"/>
        <end position="568"/>
    </location>
</feature>
<protein>
    <submittedName>
        <fullName evidence="4">Zn-dependent hydrolase oxidoreductase family</fullName>
    </submittedName>
</protein>
<dbReference type="PANTHER" id="PTHR15032">
    <property type="entry name" value="N-ACYL-PHOSPHATIDYLETHANOLAMINE-HYDROLYZING PHOSPHOLIPASE D"/>
    <property type="match status" value="1"/>
</dbReference>
<dbReference type="GO" id="GO:0070290">
    <property type="term" value="F:N-acylphosphatidylethanolamine-specific phospholipase D activity"/>
    <property type="evidence" value="ECO:0007669"/>
    <property type="project" value="TreeGrafter"/>
</dbReference>
<dbReference type="SUPFAM" id="SSF56801">
    <property type="entry name" value="Acetyl-CoA synthetase-like"/>
    <property type="match status" value="1"/>
</dbReference>
<accession>A0A395NWM0</accession>
<dbReference type="InterPro" id="IPR045851">
    <property type="entry name" value="AMP-bd_C_sf"/>
</dbReference>
<evidence type="ECO:0000259" key="2">
    <source>
        <dbReference type="Pfam" id="PF12706"/>
    </source>
</evidence>
<feature type="domain" description="Metallo-beta-lactamase" evidence="2">
    <location>
        <begin position="68"/>
        <end position="308"/>
    </location>
</feature>
<dbReference type="InterPro" id="IPR025110">
    <property type="entry name" value="AMP-bd_C"/>
</dbReference>
<dbReference type="InterPro" id="IPR042099">
    <property type="entry name" value="ANL_N_sf"/>
</dbReference>
<dbReference type="Pfam" id="PF13193">
    <property type="entry name" value="AMP-binding_C"/>
    <property type="match status" value="1"/>
</dbReference>
<dbReference type="Gene3D" id="3.30.300.30">
    <property type="match status" value="1"/>
</dbReference>
<feature type="domain" description="AMP-dependent synthetase/ligase" evidence="1">
    <location>
        <begin position="570"/>
        <end position="684"/>
    </location>
</feature>
<dbReference type="GO" id="GO:0070292">
    <property type="term" value="P:N-acylphosphatidylethanolamine metabolic process"/>
    <property type="evidence" value="ECO:0007669"/>
    <property type="project" value="TreeGrafter"/>
</dbReference>
<dbReference type="OrthoDB" id="332863at2759"/>
<dbReference type="SUPFAM" id="SSF56281">
    <property type="entry name" value="Metallo-hydrolase/oxidoreductase"/>
    <property type="match status" value="1"/>
</dbReference>
<dbReference type="Pfam" id="PF00501">
    <property type="entry name" value="AMP-binding"/>
    <property type="match status" value="2"/>
</dbReference>
<reference evidence="4 5" key="1">
    <citation type="journal article" date="2018" name="PLoS Pathog.">
        <title>Evolution of structural diversity of trichothecenes, a family of toxins produced by plant pathogenic and entomopathogenic fungi.</title>
        <authorList>
            <person name="Proctor R.H."/>
            <person name="McCormick S.P."/>
            <person name="Kim H.S."/>
            <person name="Cardoza R.E."/>
            <person name="Stanley A.M."/>
            <person name="Lindo L."/>
            <person name="Kelly A."/>
            <person name="Brown D.W."/>
            <person name="Lee T."/>
            <person name="Vaughan M.M."/>
            <person name="Alexander N.J."/>
            <person name="Busman M."/>
            <person name="Gutierrez S."/>
        </authorList>
    </citation>
    <scope>NUCLEOTIDE SEQUENCE [LARGE SCALE GENOMIC DNA]</scope>
    <source>
        <strain evidence="4 5">IBT 40837</strain>
    </source>
</reference>
<feature type="domain" description="AMP-binding enzyme C-terminal" evidence="3">
    <location>
        <begin position="744"/>
        <end position="820"/>
    </location>
</feature>
<evidence type="ECO:0000259" key="1">
    <source>
        <dbReference type="Pfam" id="PF00501"/>
    </source>
</evidence>
<dbReference type="AlphaFoldDB" id="A0A395NWM0"/>
<dbReference type="EMBL" id="PXOA01000106">
    <property type="protein sequence ID" value="RFU80506.1"/>
    <property type="molecule type" value="Genomic_DNA"/>
</dbReference>
<name>A0A395NWM0_TRIAR</name>
<dbReference type="GO" id="GO:0005737">
    <property type="term" value="C:cytoplasm"/>
    <property type="evidence" value="ECO:0007669"/>
    <property type="project" value="TreeGrafter"/>
</dbReference>
<dbReference type="Pfam" id="PF12706">
    <property type="entry name" value="Lactamase_B_2"/>
    <property type="match status" value="1"/>
</dbReference>
<comment type="caution">
    <text evidence="4">The sequence shown here is derived from an EMBL/GenBank/DDBJ whole genome shotgun (WGS) entry which is preliminary data.</text>
</comment>